<dbReference type="STRING" id="1305731.GCA_000934705_01758"/>
<sequence>MKAVFNPNATNNDINRAASEFYNGGYRSMWVNGNMSRRAMRRQLEKMGMTKDQADKYLTDIGMPGQKPARRG</sequence>
<name>A0A0P8D1H2_9GAMM</name>
<evidence type="ECO:0000313" key="2">
    <source>
        <dbReference type="Proteomes" id="UP000050416"/>
    </source>
</evidence>
<accession>A0A0P8D1H2</accession>
<proteinExistence type="predicted"/>
<organism evidence="1 2">
    <name type="scientific">Marinobacter excellens HL-55</name>
    <dbReference type="NCBI Taxonomy" id="1305731"/>
    <lineage>
        <taxon>Bacteria</taxon>
        <taxon>Pseudomonadati</taxon>
        <taxon>Pseudomonadota</taxon>
        <taxon>Gammaproteobacteria</taxon>
        <taxon>Pseudomonadales</taxon>
        <taxon>Marinobacteraceae</taxon>
        <taxon>Marinobacter</taxon>
    </lineage>
</organism>
<dbReference type="AlphaFoldDB" id="A0A0P8D1H2"/>
<evidence type="ECO:0000313" key="1">
    <source>
        <dbReference type="EMBL" id="KPQ29558.1"/>
    </source>
</evidence>
<dbReference type="EMBL" id="LJZQ01000005">
    <property type="protein sequence ID" value="KPQ29558.1"/>
    <property type="molecule type" value="Genomic_DNA"/>
</dbReference>
<dbReference type="Proteomes" id="UP000050416">
    <property type="component" value="Unassembled WGS sequence"/>
</dbReference>
<dbReference type="PATRIC" id="fig|1305731.5.peg.2078"/>
<comment type="caution">
    <text evidence="1">The sequence shown here is derived from an EMBL/GenBank/DDBJ whole genome shotgun (WGS) entry which is preliminary data.</text>
</comment>
<reference evidence="1 2" key="1">
    <citation type="submission" date="2015-09" db="EMBL/GenBank/DDBJ databases">
        <title>Identification and resolution of microdiversity through metagenomic sequencing of parallel consortia.</title>
        <authorList>
            <person name="Nelson W.C."/>
            <person name="Romine M.F."/>
            <person name="Lindemann S.R."/>
        </authorList>
    </citation>
    <scope>NUCLEOTIDE SEQUENCE [LARGE SCALE GENOMIC DNA]</scope>
    <source>
        <strain evidence="1">HL-55</strain>
    </source>
</reference>
<protein>
    <submittedName>
        <fullName evidence="1">Heat induced stress protein YflT</fullName>
    </submittedName>
</protein>
<gene>
    <name evidence="1" type="ORF">HLUCCX14_05000</name>
</gene>